<comment type="caution">
    <text evidence="2">The sequence shown here is derived from an EMBL/GenBank/DDBJ whole genome shotgun (WGS) entry which is preliminary data.</text>
</comment>
<dbReference type="EMBL" id="CAJOBE010001283">
    <property type="protein sequence ID" value="CAF3730196.1"/>
    <property type="molecule type" value="Genomic_DNA"/>
</dbReference>
<dbReference type="Proteomes" id="UP000663874">
    <property type="component" value="Unassembled WGS sequence"/>
</dbReference>
<dbReference type="AlphaFoldDB" id="A0A814ZBG6"/>
<evidence type="ECO:0000313" key="2">
    <source>
        <dbReference type="EMBL" id="CAF1241876.1"/>
    </source>
</evidence>
<gene>
    <name evidence="3" type="ORF">FNK824_LOCUS11045</name>
    <name evidence="2" type="ORF">SEV965_LOCUS23266</name>
</gene>
<reference evidence="2" key="1">
    <citation type="submission" date="2021-02" db="EMBL/GenBank/DDBJ databases">
        <authorList>
            <person name="Nowell W R."/>
        </authorList>
    </citation>
    <scope>NUCLEOTIDE SEQUENCE</scope>
</reference>
<dbReference type="EMBL" id="CAJNOU010001700">
    <property type="protein sequence ID" value="CAF1241876.1"/>
    <property type="molecule type" value="Genomic_DNA"/>
</dbReference>
<accession>A0A814ZBG6</accession>
<protein>
    <submittedName>
        <fullName evidence="2">Uncharacterized protein</fullName>
    </submittedName>
</protein>
<proteinExistence type="predicted"/>
<evidence type="ECO:0000313" key="3">
    <source>
        <dbReference type="EMBL" id="CAF3730196.1"/>
    </source>
</evidence>
<sequence>MSNIEKINLDTQIDGLRSDSKNSSGLPVAIVETIQPSISSTTNPADSSINQHDKSYSYDIDSLKSIHSIEISIDDSQMTQKRSSIDEEERSFIDSTSNDNQNEPTTLIMAVQSMMSNVKLDFNTRFDNLKLDFNKRFGNLDEKFQKKFDQLAQNLDNIYGSNAITSIMNKIRADHNLEIPFLPTNRIFHSSYSKKSKMLFSDFEQYLIENYKDRWTKQYNSILVSMKPKQLEFDILGFAFEHTKEQHRIIESPNIEPVNATSSCNHLGWVWIERR</sequence>
<dbReference type="Proteomes" id="UP000663889">
    <property type="component" value="Unassembled WGS sequence"/>
</dbReference>
<evidence type="ECO:0000313" key="4">
    <source>
        <dbReference type="Proteomes" id="UP000663889"/>
    </source>
</evidence>
<name>A0A814ZBG6_9BILA</name>
<evidence type="ECO:0000256" key="1">
    <source>
        <dbReference type="SAM" id="MobiDB-lite"/>
    </source>
</evidence>
<organism evidence="2 4">
    <name type="scientific">Rotaria sordida</name>
    <dbReference type="NCBI Taxonomy" id="392033"/>
    <lineage>
        <taxon>Eukaryota</taxon>
        <taxon>Metazoa</taxon>
        <taxon>Spiralia</taxon>
        <taxon>Gnathifera</taxon>
        <taxon>Rotifera</taxon>
        <taxon>Eurotatoria</taxon>
        <taxon>Bdelloidea</taxon>
        <taxon>Philodinida</taxon>
        <taxon>Philodinidae</taxon>
        <taxon>Rotaria</taxon>
    </lineage>
</organism>
<feature type="region of interest" description="Disordered" evidence="1">
    <location>
        <begin position="76"/>
        <end position="101"/>
    </location>
</feature>